<name>A0AAV9SPW6_9TELE</name>
<comment type="caution">
    <text evidence="1">The sequence shown here is derived from an EMBL/GenBank/DDBJ whole genome shotgun (WGS) entry which is preliminary data.</text>
</comment>
<dbReference type="EMBL" id="JAHHUM010000074">
    <property type="protein sequence ID" value="KAK5622839.1"/>
    <property type="molecule type" value="Genomic_DNA"/>
</dbReference>
<gene>
    <name evidence="1" type="ORF">CRENBAI_024145</name>
</gene>
<organism evidence="1 2">
    <name type="scientific">Crenichthys baileyi</name>
    <name type="common">White River springfish</name>
    <dbReference type="NCBI Taxonomy" id="28760"/>
    <lineage>
        <taxon>Eukaryota</taxon>
        <taxon>Metazoa</taxon>
        <taxon>Chordata</taxon>
        <taxon>Craniata</taxon>
        <taxon>Vertebrata</taxon>
        <taxon>Euteleostomi</taxon>
        <taxon>Actinopterygii</taxon>
        <taxon>Neopterygii</taxon>
        <taxon>Teleostei</taxon>
        <taxon>Neoteleostei</taxon>
        <taxon>Acanthomorphata</taxon>
        <taxon>Ovalentaria</taxon>
        <taxon>Atherinomorphae</taxon>
        <taxon>Cyprinodontiformes</taxon>
        <taxon>Goodeidae</taxon>
        <taxon>Crenichthys</taxon>
    </lineage>
</organism>
<evidence type="ECO:0000313" key="2">
    <source>
        <dbReference type="Proteomes" id="UP001311232"/>
    </source>
</evidence>
<proteinExistence type="predicted"/>
<keyword evidence="2" id="KW-1185">Reference proteome</keyword>
<dbReference type="AlphaFoldDB" id="A0AAV9SPW6"/>
<reference evidence="1 2" key="1">
    <citation type="submission" date="2021-06" db="EMBL/GenBank/DDBJ databases">
        <authorList>
            <person name="Palmer J.M."/>
        </authorList>
    </citation>
    <scope>NUCLEOTIDE SEQUENCE [LARGE SCALE GENOMIC DNA]</scope>
    <source>
        <strain evidence="1 2">MEX-2019</strain>
        <tissue evidence="1">Muscle</tissue>
    </source>
</reference>
<evidence type="ECO:0000313" key="1">
    <source>
        <dbReference type="EMBL" id="KAK5622839.1"/>
    </source>
</evidence>
<protein>
    <submittedName>
        <fullName evidence="1">Uncharacterized protein</fullName>
    </submittedName>
</protein>
<sequence>MPSRSEFHSSSGPDLAIRCLQAREGGVVRVPRAAKGCCKPPTPACVLSGLAEVRAAYINSCCLEAAAHLVTNPQDFASVVSVLQKEFLLEGIIEVQLQSSLKVHQSHLSKLQCQFLNPRQTFMAPRQIFMAYLQPLQGSAAALQGSAAALQE</sequence>
<accession>A0AAV9SPW6</accession>
<dbReference type="Proteomes" id="UP001311232">
    <property type="component" value="Unassembled WGS sequence"/>
</dbReference>